<name>A0A0L0G3U2_9EUKA</name>
<dbReference type="Gene3D" id="3.90.550.20">
    <property type="match status" value="1"/>
</dbReference>
<sequence>MSRNTVNQVGTPPILHMCWMTQQDVDLPYYAFLSISLAQFFLKPEVTYLYVQKIPKGPYFEAIRSTVSLQTVDFNQINGISVDIPAHAADIVRFLAVYKYGGVYLDVDFLLLRSLPDHLKTGTLTAIEESQHAVYNGFLFSAPRSQVILDVLDNYSSNYDGSCWACNSVRQLRGSATKFASEIVLLPSVMGTKYDGYSGIHWGEANHTYDGTHTLGIHLSNSQRRLKTACKDCQRDKITPERLLTRRNEVLSSAMIQFCSQHYSTIQEMDSFSIGALCKSMSVAGLLQTLPKQPTQVTTSTRNMIVLTKNNQSATTSFLFT</sequence>
<evidence type="ECO:0000313" key="1">
    <source>
        <dbReference type="EMBL" id="KNC83777.1"/>
    </source>
</evidence>
<dbReference type="Proteomes" id="UP000054560">
    <property type="component" value="Unassembled WGS sequence"/>
</dbReference>
<dbReference type="InterPro" id="IPR029044">
    <property type="entry name" value="Nucleotide-diphossugar_trans"/>
</dbReference>
<dbReference type="Pfam" id="PF04488">
    <property type="entry name" value="Gly_transf_sug"/>
    <property type="match status" value="1"/>
</dbReference>
<dbReference type="AlphaFoldDB" id="A0A0L0G3U2"/>
<proteinExistence type="predicted"/>
<dbReference type="STRING" id="667725.A0A0L0G3U2"/>
<dbReference type="SUPFAM" id="SSF53448">
    <property type="entry name" value="Nucleotide-diphospho-sugar transferases"/>
    <property type="match status" value="1"/>
</dbReference>
<dbReference type="EMBL" id="KQ241809">
    <property type="protein sequence ID" value="KNC83777.1"/>
    <property type="molecule type" value="Genomic_DNA"/>
</dbReference>
<dbReference type="OrthoDB" id="6150660at2759"/>
<gene>
    <name evidence="1" type="ORF">SARC_03953</name>
</gene>
<organism evidence="1 2">
    <name type="scientific">Sphaeroforma arctica JP610</name>
    <dbReference type="NCBI Taxonomy" id="667725"/>
    <lineage>
        <taxon>Eukaryota</taxon>
        <taxon>Ichthyosporea</taxon>
        <taxon>Ichthyophonida</taxon>
        <taxon>Sphaeroforma</taxon>
    </lineage>
</organism>
<protein>
    <recommendedName>
        <fullName evidence="3">Alpha-1,4-N-acetylglucosaminyltransferase</fullName>
    </recommendedName>
</protein>
<accession>A0A0L0G3U2</accession>
<keyword evidence="2" id="KW-1185">Reference proteome</keyword>
<dbReference type="PANTHER" id="PTHR46830">
    <property type="entry name" value="TRANSFERASE, PUTATIVE-RELATED"/>
    <property type="match status" value="1"/>
</dbReference>
<evidence type="ECO:0008006" key="3">
    <source>
        <dbReference type="Google" id="ProtNLM"/>
    </source>
</evidence>
<dbReference type="InterPro" id="IPR007577">
    <property type="entry name" value="GlycoTrfase_DXD_sugar-bd_CS"/>
</dbReference>
<dbReference type="eggNOG" id="ENOG502S0PY">
    <property type="taxonomic scope" value="Eukaryota"/>
</dbReference>
<dbReference type="GeneID" id="25904457"/>
<evidence type="ECO:0000313" key="2">
    <source>
        <dbReference type="Proteomes" id="UP000054560"/>
    </source>
</evidence>
<reference evidence="1 2" key="1">
    <citation type="submission" date="2011-02" db="EMBL/GenBank/DDBJ databases">
        <title>The Genome Sequence of Sphaeroforma arctica JP610.</title>
        <authorList>
            <consortium name="The Broad Institute Genome Sequencing Platform"/>
            <person name="Russ C."/>
            <person name="Cuomo C."/>
            <person name="Young S.K."/>
            <person name="Zeng Q."/>
            <person name="Gargeya S."/>
            <person name="Alvarado L."/>
            <person name="Berlin A."/>
            <person name="Chapman S.B."/>
            <person name="Chen Z."/>
            <person name="Freedman E."/>
            <person name="Gellesch M."/>
            <person name="Goldberg J."/>
            <person name="Griggs A."/>
            <person name="Gujja S."/>
            <person name="Heilman E."/>
            <person name="Heiman D."/>
            <person name="Howarth C."/>
            <person name="Mehta T."/>
            <person name="Neiman D."/>
            <person name="Pearson M."/>
            <person name="Roberts A."/>
            <person name="Saif S."/>
            <person name="Shea T."/>
            <person name="Shenoy N."/>
            <person name="Sisk P."/>
            <person name="Stolte C."/>
            <person name="Sykes S."/>
            <person name="White J."/>
            <person name="Yandava C."/>
            <person name="Burger G."/>
            <person name="Gray M.W."/>
            <person name="Holland P.W.H."/>
            <person name="King N."/>
            <person name="Lang F.B.F."/>
            <person name="Roger A.J."/>
            <person name="Ruiz-Trillo I."/>
            <person name="Haas B."/>
            <person name="Nusbaum C."/>
            <person name="Birren B."/>
        </authorList>
    </citation>
    <scope>NUCLEOTIDE SEQUENCE [LARGE SCALE GENOMIC DNA]</scope>
    <source>
        <strain evidence="1 2">JP610</strain>
    </source>
</reference>
<dbReference type="RefSeq" id="XP_014157679.1">
    <property type="nucleotide sequence ID" value="XM_014302204.1"/>
</dbReference>
<dbReference type="PANTHER" id="PTHR46830:SF1">
    <property type="entry name" value="ALPHA-1,4-N-ACETYLGLUCOSAMINYLTRANSFERASE"/>
    <property type="match status" value="1"/>
</dbReference>